<dbReference type="Pfam" id="PF01168">
    <property type="entry name" value="Ala_racemase_N"/>
    <property type="match status" value="1"/>
</dbReference>
<evidence type="ECO:0000259" key="1">
    <source>
        <dbReference type="Pfam" id="PF01168"/>
    </source>
</evidence>
<feature type="non-terminal residue" evidence="2">
    <location>
        <position position="64"/>
    </location>
</feature>
<gene>
    <name evidence="2" type="ORF">RJJ65_39250</name>
</gene>
<proteinExistence type="predicted"/>
<keyword evidence="2" id="KW-0413">Isomerase</keyword>
<evidence type="ECO:0000313" key="3">
    <source>
        <dbReference type="Proteomes" id="UP001268610"/>
    </source>
</evidence>
<protein>
    <submittedName>
        <fullName evidence="2">Alanine racemase</fullName>
        <ecNumber evidence="2">5.1.1.1</ecNumber>
    </submittedName>
</protein>
<name>A0AAJ2H4L7_9HYPH</name>
<feature type="domain" description="Alanine racemase N-terminal" evidence="1">
    <location>
        <begin position="25"/>
        <end position="63"/>
    </location>
</feature>
<evidence type="ECO:0000313" key="2">
    <source>
        <dbReference type="EMBL" id="MDR9778583.1"/>
    </source>
</evidence>
<dbReference type="Proteomes" id="UP001268610">
    <property type="component" value="Unassembled WGS sequence"/>
</dbReference>
<dbReference type="GO" id="GO:0008784">
    <property type="term" value="F:alanine racemase activity"/>
    <property type="evidence" value="ECO:0007669"/>
    <property type="project" value="UniProtKB-EC"/>
</dbReference>
<organism evidence="2 3">
    <name type="scientific">Rhizobium hidalgonense</name>
    <dbReference type="NCBI Taxonomy" id="1538159"/>
    <lineage>
        <taxon>Bacteria</taxon>
        <taxon>Pseudomonadati</taxon>
        <taxon>Pseudomonadota</taxon>
        <taxon>Alphaproteobacteria</taxon>
        <taxon>Hyphomicrobiales</taxon>
        <taxon>Rhizobiaceae</taxon>
        <taxon>Rhizobium/Agrobacterium group</taxon>
        <taxon>Rhizobium</taxon>
    </lineage>
</organism>
<dbReference type="EC" id="5.1.1.1" evidence="2"/>
<reference evidence="2" key="1">
    <citation type="submission" date="2023-04" db="EMBL/GenBank/DDBJ databases">
        <title>Genomic characterization of faba bean (Vicia faba) microsymbionts in Mexican soils.</title>
        <authorList>
            <person name="Rivera Orduna F.N."/>
            <person name="Guevara-Luna J."/>
            <person name="Yan J."/>
            <person name="Arroyo-Herrera I."/>
            <person name="Li Y."/>
            <person name="Vasquez-Murrieta M.S."/>
            <person name="Wang E.T."/>
        </authorList>
    </citation>
    <scope>NUCLEOTIDE SEQUENCE</scope>
    <source>
        <strain evidence="2">CH26</strain>
    </source>
</reference>
<dbReference type="EMBL" id="JAVLSF010000972">
    <property type="protein sequence ID" value="MDR9778583.1"/>
    <property type="molecule type" value="Genomic_DNA"/>
</dbReference>
<dbReference type="AlphaFoldDB" id="A0AAJ2H4L7"/>
<dbReference type="RefSeq" id="WP_310866611.1">
    <property type="nucleotide sequence ID" value="NZ_JAVLSF010000972.1"/>
</dbReference>
<accession>A0AAJ2H4L7</accession>
<dbReference type="InterPro" id="IPR001608">
    <property type="entry name" value="Ala_racemase_N"/>
</dbReference>
<dbReference type="SUPFAM" id="SSF51419">
    <property type="entry name" value="PLP-binding barrel"/>
    <property type="match status" value="1"/>
</dbReference>
<sequence>MVMMNNSVNSSLADLIRQPIIELSSTALTANLSAVRTLAPNSKVVSMVKADAYGHGIAFALAAL</sequence>
<comment type="caution">
    <text evidence="2">The sequence shown here is derived from an EMBL/GenBank/DDBJ whole genome shotgun (WGS) entry which is preliminary data.</text>
</comment>
<dbReference type="InterPro" id="IPR029066">
    <property type="entry name" value="PLP-binding_barrel"/>
</dbReference>
<dbReference type="Gene3D" id="3.20.20.10">
    <property type="entry name" value="Alanine racemase"/>
    <property type="match status" value="1"/>
</dbReference>